<reference evidence="2 3" key="1">
    <citation type="submission" date="2020-07" db="EMBL/GenBank/DDBJ databases">
        <title>Vibrio marinisediminis sp. nov., isolated from marine sediment.</title>
        <authorList>
            <person name="Ji X."/>
        </authorList>
    </citation>
    <scope>NUCLEOTIDE SEQUENCE [LARGE SCALE GENOMIC DNA]</scope>
    <source>
        <strain evidence="2 3">404</strain>
    </source>
</reference>
<sequence length="137" mass="14757">MHAHSLRTIWLVLLTSLALIASSLASAKTLMPIQMLQASQNATEHCATMDGMTASQPSKMSLHHQMMSAKPTLTDFDCANSSDLQHDCCDTTCISVVATLLTHPTPLAQLSGSCSYPIEATRNIVKVSRSLYRPPSA</sequence>
<accession>A0A7W2FRN2</accession>
<name>A0A7W2FRN2_9VIBR</name>
<organism evidence="2 3">
    <name type="scientific">Vibrio marinisediminis</name>
    <dbReference type="NCBI Taxonomy" id="2758441"/>
    <lineage>
        <taxon>Bacteria</taxon>
        <taxon>Pseudomonadati</taxon>
        <taxon>Pseudomonadota</taxon>
        <taxon>Gammaproteobacteria</taxon>
        <taxon>Vibrionales</taxon>
        <taxon>Vibrionaceae</taxon>
        <taxon>Vibrio</taxon>
    </lineage>
</organism>
<dbReference type="Proteomes" id="UP000571701">
    <property type="component" value="Unassembled WGS sequence"/>
</dbReference>
<gene>
    <name evidence="2" type="ORF">H2O73_11745</name>
</gene>
<keyword evidence="1" id="KW-0732">Signal</keyword>
<evidence type="ECO:0000256" key="1">
    <source>
        <dbReference type="SAM" id="SignalP"/>
    </source>
</evidence>
<feature type="chain" id="PRO_5030523342" description="DUF2946 domain-containing protein" evidence="1">
    <location>
        <begin position="28"/>
        <end position="137"/>
    </location>
</feature>
<comment type="caution">
    <text evidence="2">The sequence shown here is derived from an EMBL/GenBank/DDBJ whole genome shotgun (WGS) entry which is preliminary data.</text>
</comment>
<dbReference type="EMBL" id="JACFYF010000006">
    <property type="protein sequence ID" value="MBA5763023.1"/>
    <property type="molecule type" value="Genomic_DNA"/>
</dbReference>
<feature type="signal peptide" evidence="1">
    <location>
        <begin position="1"/>
        <end position="27"/>
    </location>
</feature>
<evidence type="ECO:0000313" key="3">
    <source>
        <dbReference type="Proteomes" id="UP000571701"/>
    </source>
</evidence>
<evidence type="ECO:0000313" key="2">
    <source>
        <dbReference type="EMBL" id="MBA5763023.1"/>
    </source>
</evidence>
<evidence type="ECO:0008006" key="4">
    <source>
        <dbReference type="Google" id="ProtNLM"/>
    </source>
</evidence>
<keyword evidence="3" id="KW-1185">Reference proteome</keyword>
<protein>
    <recommendedName>
        <fullName evidence="4">DUF2946 domain-containing protein</fullName>
    </recommendedName>
</protein>
<proteinExistence type="predicted"/>
<dbReference type="RefSeq" id="WP_182109039.1">
    <property type="nucleotide sequence ID" value="NZ_JACFYF010000006.1"/>
</dbReference>
<dbReference type="AlphaFoldDB" id="A0A7W2FRN2"/>